<gene>
    <name evidence="1" type="ORF">BDN72DRAFT_500731</name>
</gene>
<dbReference type="Proteomes" id="UP000308600">
    <property type="component" value="Unassembled WGS sequence"/>
</dbReference>
<reference evidence="1 2" key="1">
    <citation type="journal article" date="2019" name="Nat. Ecol. Evol.">
        <title>Megaphylogeny resolves global patterns of mushroom evolution.</title>
        <authorList>
            <person name="Varga T."/>
            <person name="Krizsan K."/>
            <person name="Foldi C."/>
            <person name="Dima B."/>
            <person name="Sanchez-Garcia M."/>
            <person name="Sanchez-Ramirez S."/>
            <person name="Szollosi G.J."/>
            <person name="Szarkandi J.G."/>
            <person name="Papp V."/>
            <person name="Albert L."/>
            <person name="Andreopoulos W."/>
            <person name="Angelini C."/>
            <person name="Antonin V."/>
            <person name="Barry K.W."/>
            <person name="Bougher N.L."/>
            <person name="Buchanan P."/>
            <person name="Buyck B."/>
            <person name="Bense V."/>
            <person name="Catcheside P."/>
            <person name="Chovatia M."/>
            <person name="Cooper J."/>
            <person name="Damon W."/>
            <person name="Desjardin D."/>
            <person name="Finy P."/>
            <person name="Geml J."/>
            <person name="Haridas S."/>
            <person name="Hughes K."/>
            <person name="Justo A."/>
            <person name="Karasinski D."/>
            <person name="Kautmanova I."/>
            <person name="Kiss B."/>
            <person name="Kocsube S."/>
            <person name="Kotiranta H."/>
            <person name="LaButti K.M."/>
            <person name="Lechner B.E."/>
            <person name="Liimatainen K."/>
            <person name="Lipzen A."/>
            <person name="Lukacs Z."/>
            <person name="Mihaltcheva S."/>
            <person name="Morgado L.N."/>
            <person name="Niskanen T."/>
            <person name="Noordeloos M.E."/>
            <person name="Ohm R.A."/>
            <person name="Ortiz-Santana B."/>
            <person name="Ovrebo C."/>
            <person name="Racz N."/>
            <person name="Riley R."/>
            <person name="Savchenko A."/>
            <person name="Shiryaev A."/>
            <person name="Soop K."/>
            <person name="Spirin V."/>
            <person name="Szebenyi C."/>
            <person name="Tomsovsky M."/>
            <person name="Tulloss R.E."/>
            <person name="Uehling J."/>
            <person name="Grigoriev I.V."/>
            <person name="Vagvolgyi C."/>
            <person name="Papp T."/>
            <person name="Martin F.M."/>
            <person name="Miettinen O."/>
            <person name="Hibbett D.S."/>
            <person name="Nagy L.G."/>
        </authorList>
    </citation>
    <scope>NUCLEOTIDE SEQUENCE [LARGE SCALE GENOMIC DNA]</scope>
    <source>
        <strain evidence="1 2">NL-1719</strain>
    </source>
</reference>
<accession>A0ACD3AYU1</accession>
<evidence type="ECO:0000313" key="2">
    <source>
        <dbReference type="Proteomes" id="UP000308600"/>
    </source>
</evidence>
<proteinExistence type="predicted"/>
<sequence length="86" mass="9906">MLIEGELQQVVLPSSRTSCSVNCELYSWSDRVSLLPIRRREMEGFSFGVLQLCSLPKKSRLQASRTLRGRRIIAYTRHGHDLHYAT</sequence>
<dbReference type="EMBL" id="ML208306">
    <property type="protein sequence ID" value="TFK70905.1"/>
    <property type="molecule type" value="Genomic_DNA"/>
</dbReference>
<evidence type="ECO:0000313" key="1">
    <source>
        <dbReference type="EMBL" id="TFK70905.1"/>
    </source>
</evidence>
<protein>
    <submittedName>
        <fullName evidence="1">Uncharacterized protein</fullName>
    </submittedName>
</protein>
<keyword evidence="2" id="KW-1185">Reference proteome</keyword>
<organism evidence="1 2">
    <name type="scientific">Pluteus cervinus</name>
    <dbReference type="NCBI Taxonomy" id="181527"/>
    <lineage>
        <taxon>Eukaryota</taxon>
        <taxon>Fungi</taxon>
        <taxon>Dikarya</taxon>
        <taxon>Basidiomycota</taxon>
        <taxon>Agaricomycotina</taxon>
        <taxon>Agaricomycetes</taxon>
        <taxon>Agaricomycetidae</taxon>
        <taxon>Agaricales</taxon>
        <taxon>Pluteineae</taxon>
        <taxon>Pluteaceae</taxon>
        <taxon>Pluteus</taxon>
    </lineage>
</organism>
<name>A0ACD3AYU1_9AGAR</name>